<dbReference type="CDD" id="cd17932">
    <property type="entry name" value="DEXQc_UvrD"/>
    <property type="match status" value="1"/>
</dbReference>
<reference evidence="16" key="1">
    <citation type="submission" date="2020-05" db="EMBL/GenBank/DDBJ databases">
        <authorList>
            <person name="Chiriac C."/>
            <person name="Salcher M."/>
            <person name="Ghai R."/>
            <person name="Kavagutti S V."/>
        </authorList>
    </citation>
    <scope>NUCLEOTIDE SEQUENCE</scope>
</reference>
<accession>A0A6J6BWC1</accession>
<keyword evidence="2" id="KW-0547">Nucleotide-binding</keyword>
<evidence type="ECO:0000256" key="10">
    <source>
        <dbReference type="ARBA" id="ARBA00023235"/>
    </source>
</evidence>
<evidence type="ECO:0000256" key="1">
    <source>
        <dbReference type="ARBA" id="ARBA00022722"/>
    </source>
</evidence>
<dbReference type="InterPro" id="IPR038726">
    <property type="entry name" value="PDDEXK_AddAB-type"/>
</dbReference>
<evidence type="ECO:0000259" key="15">
    <source>
        <dbReference type="PROSITE" id="PS51217"/>
    </source>
</evidence>
<keyword evidence="10" id="KW-0413">Isomerase</keyword>
<feature type="domain" description="UvrD-like helicase C-terminal" evidence="15">
    <location>
        <begin position="360"/>
        <end position="673"/>
    </location>
</feature>
<dbReference type="GO" id="GO:0004527">
    <property type="term" value="F:exonuclease activity"/>
    <property type="evidence" value="ECO:0007669"/>
    <property type="project" value="UniProtKB-KW"/>
</dbReference>
<dbReference type="Pfam" id="PF13361">
    <property type="entry name" value="UvrD_C"/>
    <property type="match status" value="1"/>
</dbReference>
<evidence type="ECO:0000256" key="13">
    <source>
        <dbReference type="ARBA" id="ARBA00048988"/>
    </source>
</evidence>
<comment type="catalytic activity">
    <reaction evidence="11">
        <text>Couples ATP hydrolysis with the unwinding of duplex DNA by translocating in the 3'-5' direction.</text>
        <dbReference type="EC" id="5.6.2.4"/>
    </reaction>
</comment>
<evidence type="ECO:0000256" key="8">
    <source>
        <dbReference type="ARBA" id="ARBA00023125"/>
    </source>
</evidence>
<dbReference type="GO" id="GO:0005829">
    <property type="term" value="C:cytosol"/>
    <property type="evidence" value="ECO:0007669"/>
    <property type="project" value="TreeGrafter"/>
</dbReference>
<dbReference type="EC" id="5.6.2.4" evidence="12"/>
<dbReference type="AlphaFoldDB" id="A0A6J6BWC1"/>
<protein>
    <recommendedName>
        <fullName evidence="12">DNA 3'-5' helicase</fullName>
        <ecNumber evidence="12">5.6.2.4</ecNumber>
    </recommendedName>
</protein>
<evidence type="ECO:0000256" key="12">
    <source>
        <dbReference type="ARBA" id="ARBA00034808"/>
    </source>
</evidence>
<dbReference type="Pfam" id="PF12705">
    <property type="entry name" value="PDDEXK_1"/>
    <property type="match status" value="1"/>
</dbReference>
<evidence type="ECO:0000256" key="11">
    <source>
        <dbReference type="ARBA" id="ARBA00034617"/>
    </source>
</evidence>
<dbReference type="PANTHER" id="PTHR11070:SF55">
    <property type="entry name" value="DNA 3'-5' HELICASE"/>
    <property type="match status" value="1"/>
</dbReference>
<dbReference type="InterPro" id="IPR014017">
    <property type="entry name" value="DNA_helicase_UvrD-like_C"/>
</dbReference>
<dbReference type="InterPro" id="IPR011604">
    <property type="entry name" value="PDDEXK-like_dom_sf"/>
</dbReference>
<keyword evidence="7" id="KW-0067">ATP-binding</keyword>
<keyword evidence="8" id="KW-0238">DNA-binding</keyword>
<dbReference type="Pfam" id="PF00580">
    <property type="entry name" value="UvrD-helicase"/>
    <property type="match status" value="1"/>
</dbReference>
<dbReference type="GO" id="GO:0043138">
    <property type="term" value="F:3'-5' DNA helicase activity"/>
    <property type="evidence" value="ECO:0007669"/>
    <property type="project" value="UniProtKB-EC"/>
</dbReference>
<dbReference type="Gene3D" id="1.10.486.10">
    <property type="entry name" value="PCRA, domain 4"/>
    <property type="match status" value="1"/>
</dbReference>
<evidence type="ECO:0000256" key="3">
    <source>
        <dbReference type="ARBA" id="ARBA00022763"/>
    </source>
</evidence>
<proteinExistence type="predicted"/>
<gene>
    <name evidence="16" type="ORF">UFOPK1433_00619</name>
</gene>
<dbReference type="GO" id="GO:0033202">
    <property type="term" value="C:DNA helicase complex"/>
    <property type="evidence" value="ECO:0007669"/>
    <property type="project" value="TreeGrafter"/>
</dbReference>
<dbReference type="InterPro" id="IPR014016">
    <property type="entry name" value="UvrD-like_ATP-bd"/>
</dbReference>
<dbReference type="Gene3D" id="3.90.320.10">
    <property type="match status" value="1"/>
</dbReference>
<dbReference type="PANTHER" id="PTHR11070">
    <property type="entry name" value="UVRD / RECB / PCRA DNA HELICASE FAMILY MEMBER"/>
    <property type="match status" value="1"/>
</dbReference>
<sequence>MPTRKISADQAYQVFKQDSKIKLTEEQVDAVENAATDWPSLVVAGAGSGKTELMATRVVWLVANGICKPEQVLGLTFTRKAASELSRRINNALTELAKSDLWPLESQDFVSPNITTYNSYANMLYRDYALALGYEDDATLLTDAGRFQLAREVVVKYGEAIDPRLIEADLSINQVVEGVLTLAGAMNDHAATPEQIELIIKDLYLTIAALPAKAAVTPEQPIGGTLLKAFSGALDTPMLAQLAQAFIEEKRRRGFIDFSDQVALADRAVRELGDTVRSRELAQYEQILLDEYQDTSTLQTRLLAGLYSGKSVFAVGDPNQSIYGWRGASASNLGDYLTTFGTKDREVEQFPLTTSWRNPKVVLDLANVILDPLSQTPGYLSTRPKLAEVDVRALRAPNHAPEGEITIKFADQINSEATFVANWFKENLAATYNGKAPTAAVLMRSRSQMALFENALLDAGLAVEVVGIGGILESPEVVDLVAALRVIHYPDAGANLMRLLAGPRWQVEPKDLERLSRYSRSLAKFWTRESKKVSGAEAEASIIDALDNLLDEQDGDRLPNFSERGLAALKNCAELLRNLRTRTGMPLPEFVRAVEQELWLDIELAANPKRLDPMANLNGFANLVIGYSEGSNQTLGGFLEWLEYADKMDRFETPAVSARPGIVQIITAHAAKGLEWDLVAVPTMVNGTFPYIKTTQGWLSRGELPFELRGDANSLPHLNVKACVNQTEVSKAIEAFKAEQREYLLREDRRVAYVAITRPKQKLLLSGSKWKAGLVNPVEPNDYLMSAALINDPRVVVIDKTDDPLNPLPGYPEIGTNPVDEASMTEIWPMEPLGENHRKKVDAAKEMVENAGTVKAPSRLEIDNKIDLLLAEQAELKSRSEQVKLPVRIPASRFKEFIYDLPKIVDMYRRPMPEQPYKQTMAGTLFHAWVEQRFGVLGTSDELDAIELLKEDESTQKTVEELREIFEGSRFAKMTPHSIEREIQVTIKGNTFICKLDAVFKTDNGFEIVDWKTGKPPVGDKEIAERALQLALYRMAFARIHQVDPSLIEVCLYYVADNLEIKPEVVPSEAELIQLWESVLENVVD</sequence>
<evidence type="ECO:0000313" key="16">
    <source>
        <dbReference type="EMBL" id="CAB4543074.1"/>
    </source>
</evidence>
<evidence type="ECO:0000256" key="4">
    <source>
        <dbReference type="ARBA" id="ARBA00022801"/>
    </source>
</evidence>
<dbReference type="PROSITE" id="PS51217">
    <property type="entry name" value="UVRD_HELICASE_CTER"/>
    <property type="match status" value="1"/>
</dbReference>
<keyword evidence="5" id="KW-0347">Helicase</keyword>
<name>A0A6J6BWC1_9ZZZZ</name>
<dbReference type="EMBL" id="CAEZSN010000059">
    <property type="protein sequence ID" value="CAB4543074.1"/>
    <property type="molecule type" value="Genomic_DNA"/>
</dbReference>
<keyword evidence="1" id="KW-0540">Nuclease</keyword>
<dbReference type="GO" id="GO:0000725">
    <property type="term" value="P:recombinational repair"/>
    <property type="evidence" value="ECO:0007669"/>
    <property type="project" value="TreeGrafter"/>
</dbReference>
<feature type="domain" description="UvrD-like helicase ATP-binding" evidence="14">
    <location>
        <begin position="23"/>
        <end position="359"/>
    </location>
</feature>
<dbReference type="InterPro" id="IPR027417">
    <property type="entry name" value="P-loop_NTPase"/>
</dbReference>
<dbReference type="GO" id="GO:0005524">
    <property type="term" value="F:ATP binding"/>
    <property type="evidence" value="ECO:0007669"/>
    <property type="project" value="UniProtKB-KW"/>
</dbReference>
<dbReference type="Gene3D" id="3.40.50.300">
    <property type="entry name" value="P-loop containing nucleotide triphosphate hydrolases"/>
    <property type="match status" value="4"/>
</dbReference>
<comment type="catalytic activity">
    <reaction evidence="13">
        <text>ATP + H2O = ADP + phosphate + H(+)</text>
        <dbReference type="Rhea" id="RHEA:13065"/>
        <dbReference type="ChEBI" id="CHEBI:15377"/>
        <dbReference type="ChEBI" id="CHEBI:15378"/>
        <dbReference type="ChEBI" id="CHEBI:30616"/>
        <dbReference type="ChEBI" id="CHEBI:43474"/>
        <dbReference type="ChEBI" id="CHEBI:456216"/>
        <dbReference type="EC" id="5.6.2.4"/>
    </reaction>
</comment>
<organism evidence="16">
    <name type="scientific">freshwater metagenome</name>
    <dbReference type="NCBI Taxonomy" id="449393"/>
    <lineage>
        <taxon>unclassified sequences</taxon>
        <taxon>metagenomes</taxon>
        <taxon>ecological metagenomes</taxon>
    </lineage>
</organism>
<evidence type="ECO:0000256" key="7">
    <source>
        <dbReference type="ARBA" id="ARBA00022840"/>
    </source>
</evidence>
<dbReference type="InterPro" id="IPR000212">
    <property type="entry name" value="DNA_helicase_UvrD/REP"/>
</dbReference>
<evidence type="ECO:0000256" key="6">
    <source>
        <dbReference type="ARBA" id="ARBA00022839"/>
    </source>
</evidence>
<keyword evidence="4" id="KW-0378">Hydrolase</keyword>
<dbReference type="SUPFAM" id="SSF52540">
    <property type="entry name" value="P-loop containing nucleoside triphosphate hydrolases"/>
    <property type="match status" value="1"/>
</dbReference>
<evidence type="ECO:0000256" key="2">
    <source>
        <dbReference type="ARBA" id="ARBA00022741"/>
    </source>
</evidence>
<keyword evidence="6" id="KW-0269">Exonuclease</keyword>
<dbReference type="PROSITE" id="PS51198">
    <property type="entry name" value="UVRD_HELICASE_ATP_BIND"/>
    <property type="match status" value="1"/>
</dbReference>
<keyword evidence="3" id="KW-0227">DNA damage</keyword>
<keyword evidence="9" id="KW-0234">DNA repair</keyword>
<evidence type="ECO:0000256" key="5">
    <source>
        <dbReference type="ARBA" id="ARBA00022806"/>
    </source>
</evidence>
<dbReference type="GO" id="GO:0003677">
    <property type="term" value="F:DNA binding"/>
    <property type="evidence" value="ECO:0007669"/>
    <property type="project" value="UniProtKB-KW"/>
</dbReference>
<evidence type="ECO:0000256" key="9">
    <source>
        <dbReference type="ARBA" id="ARBA00023204"/>
    </source>
</evidence>
<evidence type="ECO:0000259" key="14">
    <source>
        <dbReference type="PROSITE" id="PS51198"/>
    </source>
</evidence>